<dbReference type="Pfam" id="PF13489">
    <property type="entry name" value="Methyltransf_23"/>
    <property type="match status" value="1"/>
</dbReference>
<organism evidence="1 2">
    <name type="scientific">Halioglobus japonicus</name>
    <dbReference type="NCBI Taxonomy" id="930805"/>
    <lineage>
        <taxon>Bacteria</taxon>
        <taxon>Pseudomonadati</taxon>
        <taxon>Pseudomonadota</taxon>
        <taxon>Gammaproteobacteria</taxon>
        <taxon>Cellvibrionales</taxon>
        <taxon>Halieaceae</taxon>
        <taxon>Halioglobus</taxon>
    </lineage>
</organism>
<dbReference type="EMBL" id="PKUR01000003">
    <property type="protein sequence ID" value="PLW85547.1"/>
    <property type="molecule type" value="Genomic_DNA"/>
</dbReference>
<dbReference type="Proteomes" id="UP000235162">
    <property type="component" value="Unassembled WGS sequence"/>
</dbReference>
<dbReference type="InterPro" id="IPR029063">
    <property type="entry name" value="SAM-dependent_MTases_sf"/>
</dbReference>
<reference evidence="1 2" key="1">
    <citation type="submission" date="2018-01" db="EMBL/GenBank/DDBJ databases">
        <title>The draft genome sequence of Halioglobus japonicus S1-36.</title>
        <authorList>
            <person name="Du Z.-J."/>
            <person name="Shi M.-J."/>
        </authorList>
    </citation>
    <scope>NUCLEOTIDE SEQUENCE [LARGE SCALE GENOMIC DNA]</scope>
    <source>
        <strain evidence="1 2">S1-36</strain>
    </source>
</reference>
<evidence type="ECO:0000313" key="1">
    <source>
        <dbReference type="EMBL" id="PLW85547.1"/>
    </source>
</evidence>
<name>A0AAP8SMG4_9GAMM</name>
<comment type="caution">
    <text evidence="1">The sequence shown here is derived from an EMBL/GenBank/DDBJ whole genome shotgun (WGS) entry which is preliminary data.</text>
</comment>
<keyword evidence="2" id="KW-1185">Reference proteome</keyword>
<accession>A0AAP8SMG4</accession>
<gene>
    <name evidence="1" type="ORF">C0029_13085</name>
</gene>
<sequence length="181" mass="20353">MSSLDVPTELQRGGRVGHSDDNLASSLWLLDRIAQLSGRENLAGAAVLDMGCGNKFTQTILRENIAIGSYTGIDVYRDLIEYLQSSVDDPRLEYQHVDIHNAMYNTEGKPLSELTGLNVPDAHFDIVCLFSVFTHLAPHDYPAMLKLLRPYIKPMVYWYSACSSMKWRPMARGILRAFTIS</sequence>
<dbReference type="SUPFAM" id="SSF53335">
    <property type="entry name" value="S-adenosyl-L-methionine-dependent methyltransferases"/>
    <property type="match status" value="1"/>
</dbReference>
<dbReference type="Gene3D" id="3.40.50.150">
    <property type="entry name" value="Vaccinia Virus protein VP39"/>
    <property type="match status" value="1"/>
</dbReference>
<evidence type="ECO:0008006" key="3">
    <source>
        <dbReference type="Google" id="ProtNLM"/>
    </source>
</evidence>
<evidence type="ECO:0000313" key="2">
    <source>
        <dbReference type="Proteomes" id="UP000235162"/>
    </source>
</evidence>
<protein>
    <recommendedName>
        <fullName evidence="3">Methyltransferase type 11 domain-containing protein</fullName>
    </recommendedName>
</protein>
<dbReference type="RefSeq" id="WP_102106344.1">
    <property type="nucleotide sequence ID" value="NZ_BMYL01000003.1"/>
</dbReference>
<dbReference type="AlphaFoldDB" id="A0AAP8SMG4"/>
<proteinExistence type="predicted"/>